<proteinExistence type="inferred from homology"/>
<keyword evidence="3" id="KW-0238">DNA-binding</keyword>
<dbReference type="InterPro" id="IPR050950">
    <property type="entry name" value="HTH-type_LysR_regulators"/>
</dbReference>
<keyword evidence="2" id="KW-0805">Transcription regulation</keyword>
<dbReference type="InterPro" id="IPR036388">
    <property type="entry name" value="WH-like_DNA-bd_sf"/>
</dbReference>
<protein>
    <submittedName>
        <fullName evidence="6">LysR family transcriptional regulator</fullName>
    </submittedName>
</protein>
<name>A0A3L7AS41_9MICO</name>
<dbReference type="Pfam" id="PF00126">
    <property type="entry name" value="HTH_1"/>
    <property type="match status" value="1"/>
</dbReference>
<evidence type="ECO:0000259" key="5">
    <source>
        <dbReference type="PROSITE" id="PS50931"/>
    </source>
</evidence>
<dbReference type="FunFam" id="1.10.10.10:FF:000001">
    <property type="entry name" value="LysR family transcriptional regulator"/>
    <property type="match status" value="1"/>
</dbReference>
<evidence type="ECO:0000256" key="4">
    <source>
        <dbReference type="ARBA" id="ARBA00023163"/>
    </source>
</evidence>
<sequence length="339" mass="36566">MDLRQLEHLVALADERHFTRAAEASGISQSGLSSSIRNLEQELGTPLFDRTSRRVEPTEAGLALIPHARLMLEQAARARDAVIQTSHQVSGSLRIGAEQCLGFVDIAAVLDRFHRRYPLVETEFVQAGSHDLVGKVRSGTVDVAFVAATKHLGALPRVVLGQETLVILHAANHPLSAILDPGWEDLAGMDFVDFAPSWGVRTLNDEVLAAHGVNRRVRCTVNDVHALLELVGRGMGIAIVPEHVIGKPEARDLIVRDLPGAATADWTVSAITATAAADPRSVPANLLLELLDSGRCLPDHCTPEHAHREYAARVLARTENVAIERGSVLPETESLAASM</sequence>
<dbReference type="PANTHER" id="PTHR30419:SF31">
    <property type="entry name" value="BLR3139 PROTEIN"/>
    <property type="match status" value="1"/>
</dbReference>
<dbReference type="SUPFAM" id="SSF46785">
    <property type="entry name" value="Winged helix' DNA-binding domain"/>
    <property type="match status" value="1"/>
</dbReference>
<reference evidence="6 7" key="1">
    <citation type="submission" date="2018-10" db="EMBL/GenBank/DDBJ databases">
        <authorList>
            <person name="Li J."/>
        </authorList>
    </citation>
    <scope>NUCLEOTIDE SEQUENCE [LARGE SCALE GENOMIC DNA]</scope>
    <source>
        <strain evidence="6 7">JCM 11654</strain>
    </source>
</reference>
<dbReference type="InterPro" id="IPR000847">
    <property type="entry name" value="LysR_HTH_N"/>
</dbReference>
<dbReference type="PANTHER" id="PTHR30419">
    <property type="entry name" value="HTH-TYPE TRANSCRIPTIONAL REGULATOR YBHD"/>
    <property type="match status" value="1"/>
</dbReference>
<dbReference type="InterPro" id="IPR036390">
    <property type="entry name" value="WH_DNA-bd_sf"/>
</dbReference>
<comment type="similarity">
    <text evidence="1">Belongs to the LysR transcriptional regulatory family.</text>
</comment>
<dbReference type="EMBL" id="RCUY01000009">
    <property type="protein sequence ID" value="RLP82248.1"/>
    <property type="molecule type" value="Genomic_DNA"/>
</dbReference>
<evidence type="ECO:0000313" key="6">
    <source>
        <dbReference type="EMBL" id="RLP82248.1"/>
    </source>
</evidence>
<keyword evidence="4" id="KW-0804">Transcription</keyword>
<dbReference type="InterPro" id="IPR005119">
    <property type="entry name" value="LysR_subst-bd"/>
</dbReference>
<feature type="domain" description="HTH lysR-type" evidence="5">
    <location>
        <begin position="1"/>
        <end position="58"/>
    </location>
</feature>
<dbReference type="GO" id="GO:0003677">
    <property type="term" value="F:DNA binding"/>
    <property type="evidence" value="ECO:0007669"/>
    <property type="project" value="UniProtKB-KW"/>
</dbReference>
<evidence type="ECO:0000256" key="2">
    <source>
        <dbReference type="ARBA" id="ARBA00023015"/>
    </source>
</evidence>
<dbReference type="Proteomes" id="UP000269438">
    <property type="component" value="Unassembled WGS sequence"/>
</dbReference>
<dbReference type="RefSeq" id="WP_121688785.1">
    <property type="nucleotide sequence ID" value="NZ_RCUY01000009.1"/>
</dbReference>
<dbReference type="Gene3D" id="1.10.10.10">
    <property type="entry name" value="Winged helix-like DNA-binding domain superfamily/Winged helix DNA-binding domain"/>
    <property type="match status" value="1"/>
</dbReference>
<dbReference type="AlphaFoldDB" id="A0A3L7AS41"/>
<accession>A0A3L7AS41</accession>
<evidence type="ECO:0000256" key="3">
    <source>
        <dbReference type="ARBA" id="ARBA00023125"/>
    </source>
</evidence>
<evidence type="ECO:0000313" key="7">
    <source>
        <dbReference type="Proteomes" id="UP000269438"/>
    </source>
</evidence>
<keyword evidence="7" id="KW-1185">Reference proteome</keyword>
<gene>
    <name evidence="6" type="ORF">D9V34_10645</name>
</gene>
<dbReference type="Pfam" id="PF03466">
    <property type="entry name" value="LysR_substrate"/>
    <property type="match status" value="1"/>
</dbReference>
<dbReference type="OrthoDB" id="3636008at2"/>
<dbReference type="PROSITE" id="PS50931">
    <property type="entry name" value="HTH_LYSR"/>
    <property type="match status" value="1"/>
</dbReference>
<dbReference type="SUPFAM" id="SSF53850">
    <property type="entry name" value="Periplasmic binding protein-like II"/>
    <property type="match status" value="1"/>
</dbReference>
<dbReference type="GO" id="GO:0005829">
    <property type="term" value="C:cytosol"/>
    <property type="evidence" value="ECO:0007669"/>
    <property type="project" value="TreeGrafter"/>
</dbReference>
<dbReference type="PRINTS" id="PR00039">
    <property type="entry name" value="HTHLYSR"/>
</dbReference>
<dbReference type="Gene3D" id="3.40.190.290">
    <property type="match status" value="1"/>
</dbReference>
<dbReference type="GO" id="GO:0003700">
    <property type="term" value="F:DNA-binding transcription factor activity"/>
    <property type="evidence" value="ECO:0007669"/>
    <property type="project" value="InterPro"/>
</dbReference>
<organism evidence="6 7">
    <name type="scientific">Mycetocola lacteus</name>
    <dbReference type="NCBI Taxonomy" id="76637"/>
    <lineage>
        <taxon>Bacteria</taxon>
        <taxon>Bacillati</taxon>
        <taxon>Actinomycetota</taxon>
        <taxon>Actinomycetes</taxon>
        <taxon>Micrococcales</taxon>
        <taxon>Microbacteriaceae</taxon>
        <taxon>Mycetocola</taxon>
    </lineage>
</organism>
<evidence type="ECO:0000256" key="1">
    <source>
        <dbReference type="ARBA" id="ARBA00009437"/>
    </source>
</evidence>
<comment type="caution">
    <text evidence="6">The sequence shown here is derived from an EMBL/GenBank/DDBJ whole genome shotgun (WGS) entry which is preliminary data.</text>
</comment>